<gene>
    <name evidence="1" type="ORF">M8006_17680</name>
</gene>
<dbReference type="PANTHER" id="PTHR34825:SF1">
    <property type="entry name" value="AAA-ATPASE-LIKE DOMAIN-CONTAINING PROTEIN"/>
    <property type="match status" value="1"/>
</dbReference>
<dbReference type="EMBL" id="JAMJPJ010000085">
    <property type="protein sequence ID" value="MCL7931779.1"/>
    <property type="molecule type" value="Genomic_DNA"/>
</dbReference>
<accession>A0ABT0SVC3</accession>
<keyword evidence="1" id="KW-0547">Nucleotide-binding</keyword>
<sequence length="295" mass="33511">VIKDADPHLHFVLLTGVSKFSKVSLFSGLNNLRDITLSPDYATLCGYTDDDIDTVFEPELSGLDRQEIKQWYNGYRWGGREVTSVYNPFDVLLLFQEQEFGPYWFESATPTFLVELLKERGIYTPALTAWHSRPTLLSRFDVDDISTDAMLFQTGYLTLKSIREEVPHRPLYQLGLPNQEVEISLNEALLPILGVSHAVFDELAIRLPRLLKVGDLAAIETHLKALYAGLPHDWYRNNPIARYEGHYASVFYSHFAALGVSVTVEDASHHGKVDMSVDFGGHIYLFEFKVVEQLP</sequence>
<dbReference type="InterPro" id="IPR012547">
    <property type="entry name" value="PDDEXK_9"/>
</dbReference>
<proteinExistence type="predicted"/>
<comment type="caution">
    <text evidence="1">The sequence shown here is derived from an EMBL/GenBank/DDBJ whole genome shotgun (WGS) entry which is preliminary data.</text>
</comment>
<dbReference type="Pfam" id="PF08011">
    <property type="entry name" value="PDDEXK_9"/>
    <property type="match status" value="1"/>
</dbReference>
<feature type="non-terminal residue" evidence="1">
    <location>
        <position position="1"/>
    </location>
</feature>
<protein>
    <submittedName>
        <fullName evidence="1">ATP-binding protein</fullName>
    </submittedName>
</protein>
<organism evidence="1 2">
    <name type="scientific">Halomonas llamarensis</name>
    <dbReference type="NCBI Taxonomy" id="2945104"/>
    <lineage>
        <taxon>Bacteria</taxon>
        <taxon>Pseudomonadati</taxon>
        <taxon>Pseudomonadota</taxon>
        <taxon>Gammaproteobacteria</taxon>
        <taxon>Oceanospirillales</taxon>
        <taxon>Halomonadaceae</taxon>
        <taxon>Halomonas</taxon>
    </lineage>
</organism>
<dbReference type="GO" id="GO:0005524">
    <property type="term" value="F:ATP binding"/>
    <property type="evidence" value="ECO:0007669"/>
    <property type="project" value="UniProtKB-KW"/>
</dbReference>
<keyword evidence="2" id="KW-1185">Reference proteome</keyword>
<evidence type="ECO:0000313" key="1">
    <source>
        <dbReference type="EMBL" id="MCL7931779.1"/>
    </source>
</evidence>
<reference evidence="1" key="1">
    <citation type="submission" date="2022-05" db="EMBL/GenBank/DDBJ databases">
        <title>Halomonas geminus sp. nov. and Halomonas llamarensis sp. nov. isolated from high-altitude salars of the Atacama Desert.</title>
        <authorList>
            <person name="Hintersatz C."/>
            <person name="Rojas L.A."/>
            <person name="Wei T.-S."/>
            <person name="Kutschke S."/>
            <person name="Lehmann F."/>
            <person name="Jain R."/>
            <person name="Pollmann K."/>
        </authorList>
    </citation>
    <scope>NUCLEOTIDE SEQUENCE</scope>
    <source>
        <strain evidence="1">ATCHA</strain>
    </source>
</reference>
<dbReference type="Proteomes" id="UP001165308">
    <property type="component" value="Unassembled WGS sequence"/>
</dbReference>
<dbReference type="PANTHER" id="PTHR34825">
    <property type="entry name" value="CONSERVED PROTEIN, WITH A WEAK D-GALACTARATE DEHYDRATASE/ALTRONATE HYDROLASE DOMAIN"/>
    <property type="match status" value="1"/>
</dbReference>
<feature type="non-terminal residue" evidence="1">
    <location>
        <position position="295"/>
    </location>
</feature>
<dbReference type="RefSeq" id="WP_250084522.1">
    <property type="nucleotide sequence ID" value="NZ_JAMJPJ010000085.1"/>
</dbReference>
<keyword evidence="1" id="KW-0067">ATP-binding</keyword>
<evidence type="ECO:0000313" key="2">
    <source>
        <dbReference type="Proteomes" id="UP001165308"/>
    </source>
</evidence>
<name>A0ABT0SVC3_9GAMM</name>